<name>A0A660S5J7_UNCT6</name>
<keyword evidence="3 6" id="KW-0694">RNA-binding</keyword>
<evidence type="ECO:0000313" key="7">
    <source>
        <dbReference type="EMBL" id="RKX64876.1"/>
    </source>
</evidence>
<protein>
    <recommendedName>
        <fullName evidence="6">Large ribosomal subunit protein uL23</fullName>
    </recommendedName>
</protein>
<evidence type="ECO:0000313" key="8">
    <source>
        <dbReference type="Proteomes" id="UP000282321"/>
    </source>
</evidence>
<dbReference type="PANTHER" id="PTHR11620">
    <property type="entry name" value="60S RIBOSOMAL PROTEIN L23A"/>
    <property type="match status" value="1"/>
</dbReference>
<dbReference type="GO" id="GO:0005840">
    <property type="term" value="C:ribosome"/>
    <property type="evidence" value="ECO:0007669"/>
    <property type="project" value="UniProtKB-KW"/>
</dbReference>
<proteinExistence type="inferred from homology"/>
<evidence type="ECO:0000256" key="5">
    <source>
        <dbReference type="ARBA" id="ARBA00023274"/>
    </source>
</evidence>
<comment type="caution">
    <text evidence="7">The sequence shown here is derived from an EMBL/GenBank/DDBJ whole genome shotgun (WGS) entry which is preliminary data.</text>
</comment>
<dbReference type="InterPro" id="IPR013025">
    <property type="entry name" value="Ribosomal_uL23-like"/>
</dbReference>
<comment type="function">
    <text evidence="6">One of the early assembly proteins it binds 23S rRNA. One of the proteins that surrounds the polypeptide exit tunnel on the outside of the ribosome. Forms the main docking site for trigger factor binding to the ribosome.</text>
</comment>
<dbReference type="Proteomes" id="UP000282321">
    <property type="component" value="Unassembled WGS sequence"/>
</dbReference>
<evidence type="ECO:0000256" key="4">
    <source>
        <dbReference type="ARBA" id="ARBA00022980"/>
    </source>
</evidence>
<dbReference type="InterPro" id="IPR012677">
    <property type="entry name" value="Nucleotide-bd_a/b_plait_sf"/>
</dbReference>
<dbReference type="EMBL" id="QNBC01000126">
    <property type="protein sequence ID" value="RKX64876.1"/>
    <property type="molecule type" value="Genomic_DNA"/>
</dbReference>
<comment type="similarity">
    <text evidence="1 6">Belongs to the universal ribosomal protein uL23 family.</text>
</comment>
<evidence type="ECO:0000256" key="2">
    <source>
        <dbReference type="ARBA" id="ARBA00022730"/>
    </source>
</evidence>
<sequence length="95" mass="11063">MKDARDIIIRPILTEKSLLKKENENRYYFEVSRDSNKIEIKKAVEELFKVHVLDVTVSWSKGKIKKLGRSIGKRPDIKKACCKIKQGEKIDAFEV</sequence>
<dbReference type="HAMAP" id="MF_01369_B">
    <property type="entry name" value="Ribosomal_uL23_B"/>
    <property type="match status" value="1"/>
</dbReference>
<dbReference type="SUPFAM" id="SSF54189">
    <property type="entry name" value="Ribosomal proteins S24e, L23 and L15e"/>
    <property type="match status" value="1"/>
</dbReference>
<dbReference type="FunFam" id="3.30.70.330:FF:000001">
    <property type="entry name" value="50S ribosomal protein L23"/>
    <property type="match status" value="1"/>
</dbReference>
<evidence type="ECO:0000256" key="1">
    <source>
        <dbReference type="ARBA" id="ARBA00006700"/>
    </source>
</evidence>
<accession>A0A660S5J7</accession>
<dbReference type="GO" id="GO:1990904">
    <property type="term" value="C:ribonucleoprotein complex"/>
    <property type="evidence" value="ECO:0007669"/>
    <property type="project" value="UniProtKB-KW"/>
</dbReference>
<organism evidence="7 8">
    <name type="scientific">candidate division TA06 bacterium</name>
    <dbReference type="NCBI Taxonomy" id="2250710"/>
    <lineage>
        <taxon>Bacteria</taxon>
        <taxon>Bacteria division TA06</taxon>
    </lineage>
</organism>
<evidence type="ECO:0000256" key="6">
    <source>
        <dbReference type="HAMAP-Rule" id="MF_01369"/>
    </source>
</evidence>
<dbReference type="NCBIfam" id="NF004363">
    <property type="entry name" value="PRK05738.2-4"/>
    <property type="match status" value="1"/>
</dbReference>
<gene>
    <name evidence="6" type="primary">rplW</name>
    <name evidence="7" type="ORF">DRP44_07525</name>
</gene>
<dbReference type="GO" id="GO:0003735">
    <property type="term" value="F:structural constituent of ribosome"/>
    <property type="evidence" value="ECO:0007669"/>
    <property type="project" value="InterPro"/>
</dbReference>
<comment type="subunit">
    <text evidence="6">Part of the 50S ribosomal subunit. Contacts protein L29, and trigger factor when it is bound to the ribosome.</text>
</comment>
<reference evidence="7 8" key="1">
    <citation type="submission" date="2018-06" db="EMBL/GenBank/DDBJ databases">
        <title>Extensive metabolic versatility and redundancy in microbially diverse, dynamic hydrothermal sediments.</title>
        <authorList>
            <person name="Dombrowski N."/>
            <person name="Teske A."/>
            <person name="Baker B.J."/>
        </authorList>
    </citation>
    <scope>NUCLEOTIDE SEQUENCE [LARGE SCALE GENOMIC DNA]</scope>
    <source>
        <strain evidence="7">B35_G9</strain>
    </source>
</reference>
<keyword evidence="5 6" id="KW-0687">Ribonucleoprotein</keyword>
<dbReference type="InterPro" id="IPR012678">
    <property type="entry name" value="Ribosomal_uL23/eL15/eS24_sf"/>
</dbReference>
<keyword evidence="4 6" id="KW-0689">Ribosomal protein</keyword>
<dbReference type="GO" id="GO:0019843">
    <property type="term" value="F:rRNA binding"/>
    <property type="evidence" value="ECO:0007669"/>
    <property type="project" value="UniProtKB-UniRule"/>
</dbReference>
<dbReference type="Gene3D" id="3.30.70.330">
    <property type="match status" value="1"/>
</dbReference>
<dbReference type="Pfam" id="PF00276">
    <property type="entry name" value="Ribosomal_L23"/>
    <property type="match status" value="1"/>
</dbReference>
<dbReference type="GO" id="GO:0006412">
    <property type="term" value="P:translation"/>
    <property type="evidence" value="ECO:0007669"/>
    <property type="project" value="UniProtKB-UniRule"/>
</dbReference>
<keyword evidence="2 6" id="KW-0699">rRNA-binding</keyword>
<dbReference type="AlphaFoldDB" id="A0A660S5J7"/>
<evidence type="ECO:0000256" key="3">
    <source>
        <dbReference type="ARBA" id="ARBA00022884"/>
    </source>
</evidence>